<dbReference type="KEGG" id="pswu:SY83_13445"/>
<organism evidence="3 4">
    <name type="scientific">Paenibacillus swuensis</name>
    <dbReference type="NCBI Taxonomy" id="1178515"/>
    <lineage>
        <taxon>Bacteria</taxon>
        <taxon>Bacillati</taxon>
        <taxon>Bacillota</taxon>
        <taxon>Bacilli</taxon>
        <taxon>Bacillales</taxon>
        <taxon>Paenibacillaceae</taxon>
        <taxon>Paenibacillus</taxon>
    </lineage>
</organism>
<dbReference type="Pfam" id="PF13561">
    <property type="entry name" value="adh_short_C2"/>
    <property type="match status" value="1"/>
</dbReference>
<dbReference type="PRINTS" id="PR00081">
    <property type="entry name" value="GDHRDH"/>
</dbReference>
<protein>
    <recommendedName>
        <fullName evidence="5">Short-chain dehydrogenase</fullName>
    </recommendedName>
</protein>
<keyword evidence="4" id="KW-1185">Reference proteome</keyword>
<comment type="similarity">
    <text evidence="1">Belongs to the short-chain dehydrogenases/reductases (SDR) family.</text>
</comment>
<evidence type="ECO:0000256" key="2">
    <source>
        <dbReference type="ARBA" id="ARBA00023002"/>
    </source>
</evidence>
<sequence length="247" mass="26641">MKETAIVTGGAGGIGRAIVRGLLARNINTAIVDVDKSGEMFALACCEEFGADCARFYKVDIADVHQVTEVVKKLEQSWGNVTYLVNNAVYSVYEPFLEITPASWAKVMDVGLTGSFYFAQAFSRVLVEEGREGRIVNVASINSFAVEHGVAHYASVKGALVQLTKSLALELGAHGIIVNAVAPGMTETDKNREIFNTEPFVTLKKRIPLGRTGTPEEITNVILFLLLTEHYMTGQTLLADGGLLSGI</sequence>
<dbReference type="CDD" id="cd05233">
    <property type="entry name" value="SDR_c"/>
    <property type="match status" value="1"/>
</dbReference>
<gene>
    <name evidence="3" type="ORF">SY83_13445</name>
</gene>
<dbReference type="OrthoDB" id="9803333at2"/>
<dbReference type="EMBL" id="CP011388">
    <property type="protein sequence ID" value="ANE47098.1"/>
    <property type="molecule type" value="Genomic_DNA"/>
</dbReference>
<dbReference type="Gene3D" id="3.40.50.720">
    <property type="entry name" value="NAD(P)-binding Rossmann-like Domain"/>
    <property type="match status" value="1"/>
</dbReference>
<evidence type="ECO:0000313" key="4">
    <source>
        <dbReference type="Proteomes" id="UP000076927"/>
    </source>
</evidence>
<dbReference type="PATRIC" id="fig|1178515.4.peg.2696"/>
<reference evidence="3 4" key="1">
    <citation type="submission" date="2015-01" db="EMBL/GenBank/DDBJ databases">
        <title>Paenibacillus swuensis/DY6/whole genome sequencing.</title>
        <authorList>
            <person name="Kim M.K."/>
            <person name="Srinivasan S."/>
            <person name="Lee J.-J."/>
        </authorList>
    </citation>
    <scope>NUCLEOTIDE SEQUENCE [LARGE SCALE GENOMIC DNA]</scope>
    <source>
        <strain evidence="3 4">DY6</strain>
    </source>
</reference>
<dbReference type="InterPro" id="IPR036291">
    <property type="entry name" value="NAD(P)-bd_dom_sf"/>
</dbReference>
<accession>A0A172TJ87</accession>
<name>A0A172TJ87_9BACL</name>
<proteinExistence type="inferred from homology"/>
<dbReference type="Proteomes" id="UP000076927">
    <property type="component" value="Chromosome"/>
</dbReference>
<dbReference type="RefSeq" id="WP_068607275.1">
    <property type="nucleotide sequence ID" value="NZ_CP011388.1"/>
</dbReference>
<evidence type="ECO:0008006" key="5">
    <source>
        <dbReference type="Google" id="ProtNLM"/>
    </source>
</evidence>
<dbReference type="InterPro" id="IPR002347">
    <property type="entry name" value="SDR_fam"/>
</dbReference>
<dbReference type="STRING" id="1178515.SY83_13445"/>
<dbReference type="PANTHER" id="PTHR42760">
    <property type="entry name" value="SHORT-CHAIN DEHYDROGENASES/REDUCTASES FAMILY MEMBER"/>
    <property type="match status" value="1"/>
</dbReference>
<dbReference type="PRINTS" id="PR00080">
    <property type="entry name" value="SDRFAMILY"/>
</dbReference>
<keyword evidence="2" id="KW-0560">Oxidoreductase</keyword>
<dbReference type="SUPFAM" id="SSF51735">
    <property type="entry name" value="NAD(P)-binding Rossmann-fold domains"/>
    <property type="match status" value="1"/>
</dbReference>
<evidence type="ECO:0000256" key="1">
    <source>
        <dbReference type="ARBA" id="ARBA00006484"/>
    </source>
</evidence>
<dbReference type="AlphaFoldDB" id="A0A172TJ87"/>
<dbReference type="GO" id="GO:0016616">
    <property type="term" value="F:oxidoreductase activity, acting on the CH-OH group of donors, NAD or NADP as acceptor"/>
    <property type="evidence" value="ECO:0007669"/>
    <property type="project" value="TreeGrafter"/>
</dbReference>
<dbReference type="FunFam" id="3.40.50.720:FF:000084">
    <property type="entry name" value="Short-chain dehydrogenase reductase"/>
    <property type="match status" value="1"/>
</dbReference>
<dbReference type="GO" id="GO:0008206">
    <property type="term" value="P:bile acid metabolic process"/>
    <property type="evidence" value="ECO:0007669"/>
    <property type="project" value="UniProtKB-ARBA"/>
</dbReference>
<evidence type="ECO:0000313" key="3">
    <source>
        <dbReference type="EMBL" id="ANE47098.1"/>
    </source>
</evidence>